<dbReference type="GO" id="GO:0030655">
    <property type="term" value="P:beta-lactam antibiotic catabolic process"/>
    <property type="evidence" value="ECO:0007669"/>
    <property type="project" value="InterPro"/>
</dbReference>
<dbReference type="InterPro" id="IPR000871">
    <property type="entry name" value="Beta-lactam_class-A"/>
</dbReference>
<dbReference type="AlphaFoldDB" id="A0A845EZJ0"/>
<gene>
    <name evidence="2" type="ORF">GLW07_11485</name>
</gene>
<dbReference type="InterPro" id="IPR012338">
    <property type="entry name" value="Beta-lactam/transpept-like"/>
</dbReference>
<dbReference type="Proteomes" id="UP000447833">
    <property type="component" value="Unassembled WGS sequence"/>
</dbReference>
<sequence>MWGCTLLGEKLMQFGQVKEKILECFHGLEGNQSIYVSTTDGEIALHADQPVSSASIIKIAILVEALRQVDDEKLTIDQAVQIDNVNYVGGAGVINHLSRDHQWKLADLLKLMIISSDNTATNQLIDLIGEHNINHTMKAAGAFHSKLMRRMMDRNALKSGLDNMVSGKDTYLLLREFVTQHLLSQSSMEWGVEVLLQQQFKDKFPSKISSIKENLLAHKTGELIGVEHDAGILFTSNGPVVYAFLTAGLLENRYGREAIANAGRLLYDFYE</sequence>
<accession>A0A845EZJ0</accession>
<dbReference type="GO" id="GO:0046677">
    <property type="term" value="P:response to antibiotic"/>
    <property type="evidence" value="ECO:0007669"/>
    <property type="project" value="InterPro"/>
</dbReference>
<dbReference type="SUPFAM" id="SSF56601">
    <property type="entry name" value="beta-lactamase/transpeptidase-like"/>
    <property type="match status" value="1"/>
</dbReference>
<proteinExistence type="predicted"/>
<dbReference type="EMBL" id="WMEY01000003">
    <property type="protein sequence ID" value="MYL63971.1"/>
    <property type="molecule type" value="Genomic_DNA"/>
</dbReference>
<dbReference type="PANTHER" id="PTHR35333:SF3">
    <property type="entry name" value="BETA-LACTAMASE-TYPE TRANSPEPTIDASE FOLD CONTAINING PROTEIN"/>
    <property type="match status" value="1"/>
</dbReference>
<feature type="domain" description="Beta-lactamase class A catalytic" evidence="1">
    <location>
        <begin position="38"/>
        <end position="246"/>
    </location>
</feature>
<dbReference type="Pfam" id="PF13354">
    <property type="entry name" value="Beta-lactamase2"/>
    <property type="match status" value="1"/>
</dbReference>
<name>A0A845EZJ0_9BACL</name>
<dbReference type="PANTHER" id="PTHR35333">
    <property type="entry name" value="BETA-LACTAMASE"/>
    <property type="match status" value="1"/>
</dbReference>
<evidence type="ECO:0000313" key="2">
    <source>
        <dbReference type="EMBL" id="MYL63971.1"/>
    </source>
</evidence>
<evidence type="ECO:0000259" key="1">
    <source>
        <dbReference type="Pfam" id="PF13354"/>
    </source>
</evidence>
<dbReference type="GO" id="GO:0008800">
    <property type="term" value="F:beta-lactamase activity"/>
    <property type="evidence" value="ECO:0007669"/>
    <property type="project" value="InterPro"/>
</dbReference>
<comment type="caution">
    <text evidence="2">The sequence shown here is derived from an EMBL/GenBank/DDBJ whole genome shotgun (WGS) entry which is preliminary data.</text>
</comment>
<dbReference type="InterPro" id="IPR045155">
    <property type="entry name" value="Beta-lactam_cat"/>
</dbReference>
<protein>
    <submittedName>
        <fullName evidence="2">Serine hydrolase</fullName>
    </submittedName>
</protein>
<organism evidence="2 3">
    <name type="scientific">Guptibacillus hwajinpoensis</name>
    <dbReference type="NCBI Taxonomy" id="208199"/>
    <lineage>
        <taxon>Bacteria</taxon>
        <taxon>Bacillati</taxon>
        <taxon>Bacillota</taxon>
        <taxon>Bacilli</taxon>
        <taxon>Bacillales</taxon>
        <taxon>Guptibacillaceae</taxon>
        <taxon>Guptibacillus</taxon>
    </lineage>
</organism>
<dbReference type="Gene3D" id="3.40.710.10">
    <property type="entry name" value="DD-peptidase/beta-lactamase superfamily"/>
    <property type="match status" value="1"/>
</dbReference>
<evidence type="ECO:0000313" key="3">
    <source>
        <dbReference type="Proteomes" id="UP000447833"/>
    </source>
</evidence>
<keyword evidence="2" id="KW-0378">Hydrolase</keyword>
<reference evidence="2 3" key="1">
    <citation type="submission" date="2019-11" db="EMBL/GenBank/DDBJ databases">
        <title>Genome sequences of 17 halophilic strains isolated from different environments.</title>
        <authorList>
            <person name="Furrow R.E."/>
        </authorList>
    </citation>
    <scope>NUCLEOTIDE SEQUENCE [LARGE SCALE GENOMIC DNA]</scope>
    <source>
        <strain evidence="2 3">22506_14_FS</strain>
    </source>
</reference>